<feature type="non-terminal residue" evidence="1">
    <location>
        <position position="332"/>
    </location>
</feature>
<name>A0ACC3CU19_9PEZI</name>
<protein>
    <submittedName>
        <fullName evidence="1">Uncharacterized protein</fullName>
    </submittedName>
</protein>
<organism evidence="1 2">
    <name type="scientific">Coniosporium uncinatum</name>
    <dbReference type="NCBI Taxonomy" id="93489"/>
    <lineage>
        <taxon>Eukaryota</taxon>
        <taxon>Fungi</taxon>
        <taxon>Dikarya</taxon>
        <taxon>Ascomycota</taxon>
        <taxon>Pezizomycotina</taxon>
        <taxon>Dothideomycetes</taxon>
        <taxon>Dothideomycetes incertae sedis</taxon>
        <taxon>Coniosporium</taxon>
    </lineage>
</organism>
<gene>
    <name evidence="1" type="ORF">LTS18_000737</name>
</gene>
<dbReference type="Proteomes" id="UP001186974">
    <property type="component" value="Unassembled WGS sequence"/>
</dbReference>
<dbReference type="EMBL" id="JAWDJW010011667">
    <property type="protein sequence ID" value="KAK3044643.1"/>
    <property type="molecule type" value="Genomic_DNA"/>
</dbReference>
<evidence type="ECO:0000313" key="2">
    <source>
        <dbReference type="Proteomes" id="UP001186974"/>
    </source>
</evidence>
<evidence type="ECO:0000313" key="1">
    <source>
        <dbReference type="EMBL" id="KAK3044643.1"/>
    </source>
</evidence>
<reference evidence="1" key="1">
    <citation type="submission" date="2024-09" db="EMBL/GenBank/DDBJ databases">
        <title>Black Yeasts Isolated from many extreme environments.</title>
        <authorList>
            <person name="Coleine C."/>
            <person name="Stajich J.E."/>
            <person name="Selbmann L."/>
        </authorList>
    </citation>
    <scope>NUCLEOTIDE SEQUENCE</scope>
    <source>
        <strain evidence="1">CCFEE 5737</strain>
    </source>
</reference>
<proteinExistence type="predicted"/>
<comment type="caution">
    <text evidence="1">The sequence shown here is derived from an EMBL/GenBank/DDBJ whole genome shotgun (WGS) entry which is preliminary data.</text>
</comment>
<keyword evidence="2" id="KW-1185">Reference proteome</keyword>
<sequence length="332" mass="36986">MAGIDTAQKQSIDELANTLKDIGLSDVPKAPNTYPERNPVDIYRSHITELLAPVAGVDPKILYPVIQWTQTLDMGDLVVPVPALRIKGKKPDQLAKELADKFPESPLLEKPTAEGTYLKFFFKAQPLARVVLPSILKNTSSYGFNPNLGLRDPSDPSKGKQKMIVEFSSPNIAKPFHAGHLRSTIIGGFLANLYEGAGWDVTRMNYLGDWGKQFGVLALGFEKYGSEEELVKNPIGHLFDVYVKISREQKEEADKVAGPQEQLDLLQQYPSMEENLRKKEAALQKSIDSKGKEKDIEKMKVDIDALKTKMSLLKIKADDVPDLRAKIAKELE</sequence>
<accession>A0ACC3CU19</accession>